<dbReference type="Pfam" id="PF10704">
    <property type="entry name" value="DUF2508"/>
    <property type="match status" value="1"/>
</dbReference>
<evidence type="ECO:0000313" key="2">
    <source>
        <dbReference type="Proteomes" id="UP000465601"/>
    </source>
</evidence>
<evidence type="ECO:0000313" key="1">
    <source>
        <dbReference type="EMBL" id="KAB3532232.1"/>
    </source>
</evidence>
<comment type="caution">
    <text evidence="1">The sequence shown here is derived from an EMBL/GenBank/DDBJ whole genome shotgun (WGS) entry which is preliminary data.</text>
</comment>
<dbReference type="OrthoDB" id="1809893at2"/>
<dbReference type="InterPro" id="IPR019644">
    <property type="entry name" value="DUF2508"/>
</dbReference>
<keyword evidence="2" id="KW-1185">Reference proteome</keyword>
<sequence>MEEEVDENQAFVDIIRIAHDEWKSAEVFFENVTEPDLIDHAIYKMEAAKSRYIYLLKKAKEEGIKVNLS</sequence>
<dbReference type="Proteomes" id="UP000465601">
    <property type="component" value="Unassembled WGS sequence"/>
</dbReference>
<protein>
    <submittedName>
        <fullName evidence="1">DUF2508 family protein</fullName>
    </submittedName>
</protein>
<dbReference type="AlphaFoldDB" id="A0A833HQS7"/>
<dbReference type="EMBL" id="WBZB01000010">
    <property type="protein sequence ID" value="KAB3532232.1"/>
    <property type="molecule type" value="Genomic_DNA"/>
</dbReference>
<organism evidence="1 2">
    <name type="scientific">Alkaliphilus serpentinus</name>
    <dbReference type="NCBI Taxonomy" id="1482731"/>
    <lineage>
        <taxon>Bacteria</taxon>
        <taxon>Bacillati</taxon>
        <taxon>Bacillota</taxon>
        <taxon>Clostridia</taxon>
        <taxon>Peptostreptococcales</taxon>
        <taxon>Natronincolaceae</taxon>
        <taxon>Alkaliphilus</taxon>
    </lineage>
</organism>
<accession>A0A833HQS7</accession>
<gene>
    <name evidence="1" type="ORF">F8153_02780</name>
</gene>
<name>A0A833HQS7_9FIRM</name>
<reference evidence="1 2" key="1">
    <citation type="submission" date="2019-10" db="EMBL/GenBank/DDBJ databases">
        <title>Alkaliphilus serpentinus sp. nov. and Alkaliphilus pronyensis sp. nov., two novel anaerobic alkaliphilic species isolated from the serpentinized-hosted hydrothermal field of the Prony Bay (New Caledonia).</title>
        <authorList>
            <person name="Postec A."/>
        </authorList>
    </citation>
    <scope>NUCLEOTIDE SEQUENCE [LARGE SCALE GENOMIC DNA]</scope>
    <source>
        <strain evidence="1 2">LacT</strain>
    </source>
</reference>
<proteinExistence type="predicted"/>